<dbReference type="Proteomes" id="UP000634136">
    <property type="component" value="Unassembled WGS sequence"/>
</dbReference>
<evidence type="ECO:0000313" key="3">
    <source>
        <dbReference type="Proteomes" id="UP000634136"/>
    </source>
</evidence>
<sequence length="285" mass="32515">MTLHEDRWKYRIGPQRGHKNELIVGLKAAIKAVMSPCPAPDTLTPGKGRTRLSLTHRSLFFCNGGVAVAKSKAQGNKKCELRIQASRGSSYNEDIPVHAPEFVDPYNGFNPASATPREQSARPSWNYFQVTASQMTMTELFKILCNKGLIIFLGIPLNLVCHSKITCWSYCIDMSPNTEGEYQGWLSKTIQEKKNLGKHNLELQEENSNVKEENVNLRKKVRYLKDKVKRIREEHQSQLEDLMVDVESLENQCLVLHPTLSEEYQAIEKTKRHKSVACPKFKRCL</sequence>
<accession>A0A834THQ3</accession>
<feature type="coiled-coil region" evidence="1">
    <location>
        <begin position="193"/>
        <end position="252"/>
    </location>
</feature>
<comment type="caution">
    <text evidence="2">The sequence shown here is derived from an EMBL/GenBank/DDBJ whole genome shotgun (WGS) entry which is preliminary data.</text>
</comment>
<evidence type="ECO:0000256" key="1">
    <source>
        <dbReference type="SAM" id="Coils"/>
    </source>
</evidence>
<dbReference type="EMBL" id="JAAIUW010000008">
    <property type="protein sequence ID" value="KAF7821274.1"/>
    <property type="molecule type" value="Genomic_DNA"/>
</dbReference>
<name>A0A834THQ3_9FABA</name>
<gene>
    <name evidence="2" type="ORF">G2W53_026729</name>
</gene>
<organism evidence="2 3">
    <name type="scientific">Senna tora</name>
    <dbReference type="NCBI Taxonomy" id="362788"/>
    <lineage>
        <taxon>Eukaryota</taxon>
        <taxon>Viridiplantae</taxon>
        <taxon>Streptophyta</taxon>
        <taxon>Embryophyta</taxon>
        <taxon>Tracheophyta</taxon>
        <taxon>Spermatophyta</taxon>
        <taxon>Magnoliopsida</taxon>
        <taxon>eudicotyledons</taxon>
        <taxon>Gunneridae</taxon>
        <taxon>Pentapetalae</taxon>
        <taxon>rosids</taxon>
        <taxon>fabids</taxon>
        <taxon>Fabales</taxon>
        <taxon>Fabaceae</taxon>
        <taxon>Caesalpinioideae</taxon>
        <taxon>Cassia clade</taxon>
        <taxon>Senna</taxon>
    </lineage>
</organism>
<keyword evidence="3" id="KW-1185">Reference proteome</keyword>
<reference evidence="2" key="1">
    <citation type="submission" date="2020-09" db="EMBL/GenBank/DDBJ databases">
        <title>Genome-Enabled Discovery of Anthraquinone Biosynthesis in Senna tora.</title>
        <authorList>
            <person name="Kang S.-H."/>
            <person name="Pandey R.P."/>
            <person name="Lee C.-M."/>
            <person name="Sim J.-S."/>
            <person name="Jeong J.-T."/>
            <person name="Choi B.-S."/>
            <person name="Jung M."/>
            <person name="Ginzburg D."/>
            <person name="Zhao K."/>
            <person name="Won S.Y."/>
            <person name="Oh T.-J."/>
            <person name="Yu Y."/>
            <person name="Kim N.-H."/>
            <person name="Lee O.R."/>
            <person name="Lee T.-H."/>
            <person name="Bashyal P."/>
            <person name="Kim T.-S."/>
            <person name="Lee W.-H."/>
            <person name="Kawkins C."/>
            <person name="Kim C.-K."/>
            <person name="Kim J.S."/>
            <person name="Ahn B.O."/>
            <person name="Rhee S.Y."/>
            <person name="Sohng J.K."/>
        </authorList>
    </citation>
    <scope>NUCLEOTIDE SEQUENCE</scope>
    <source>
        <tissue evidence="2">Leaf</tissue>
    </source>
</reference>
<proteinExistence type="predicted"/>
<keyword evidence="1" id="KW-0175">Coiled coil</keyword>
<protein>
    <submittedName>
        <fullName evidence="2">Uncharacterized protein</fullName>
    </submittedName>
</protein>
<dbReference type="AlphaFoldDB" id="A0A834THQ3"/>
<evidence type="ECO:0000313" key="2">
    <source>
        <dbReference type="EMBL" id="KAF7821274.1"/>
    </source>
</evidence>